<accession>A0A8X7CCS5</accession>
<dbReference type="Proteomes" id="UP000886998">
    <property type="component" value="Unassembled WGS sequence"/>
</dbReference>
<evidence type="ECO:0000313" key="3">
    <source>
        <dbReference type="Proteomes" id="UP000886998"/>
    </source>
</evidence>
<organism evidence="2 3">
    <name type="scientific">Trichonephila inaurata madagascariensis</name>
    <dbReference type="NCBI Taxonomy" id="2747483"/>
    <lineage>
        <taxon>Eukaryota</taxon>
        <taxon>Metazoa</taxon>
        <taxon>Ecdysozoa</taxon>
        <taxon>Arthropoda</taxon>
        <taxon>Chelicerata</taxon>
        <taxon>Arachnida</taxon>
        <taxon>Araneae</taxon>
        <taxon>Araneomorphae</taxon>
        <taxon>Entelegynae</taxon>
        <taxon>Araneoidea</taxon>
        <taxon>Nephilidae</taxon>
        <taxon>Trichonephila</taxon>
        <taxon>Trichonephila inaurata</taxon>
    </lineage>
</organism>
<proteinExistence type="predicted"/>
<dbReference type="AlphaFoldDB" id="A0A8X7CCS5"/>
<dbReference type="EMBL" id="BMAV01015310">
    <property type="protein sequence ID" value="GFY64578.1"/>
    <property type="molecule type" value="Genomic_DNA"/>
</dbReference>
<reference evidence="2" key="1">
    <citation type="submission" date="2020-08" db="EMBL/GenBank/DDBJ databases">
        <title>Multicomponent nature underlies the extraordinary mechanical properties of spider dragline silk.</title>
        <authorList>
            <person name="Kono N."/>
            <person name="Nakamura H."/>
            <person name="Mori M."/>
            <person name="Yoshida Y."/>
            <person name="Ohtoshi R."/>
            <person name="Malay A.D."/>
            <person name="Moran D.A.P."/>
            <person name="Tomita M."/>
            <person name="Numata K."/>
            <person name="Arakawa K."/>
        </authorList>
    </citation>
    <scope>NUCLEOTIDE SEQUENCE</scope>
</reference>
<keyword evidence="3" id="KW-1185">Reference proteome</keyword>
<sequence length="307" mass="36239">MFENATKEDLVTVLNEMGETVDSDLGVMELKQKLLLCKAYLEDEEFVCDVLATMIEDRMEKGYRKRAEERRLERKGELELARIEARRKTENETTIRETRHKEEKETRLRVEEEARPKDEEETRFKAEEKTRLKAEEEARLKAEEEAKVVEERRKAEEEKRVNETIALKEEMRLEKERWHVEEQMRHVQEHKTRMKAKEQELLEEERCKRIDEQNQLLNEEQEKLSDEDMEIPQATEKALAFKSERAQLLSVDPDAVAQPVAVEEEKGLSRDSSNVPLISAEDEMFKEKEETPVDVIKDKAKGNINPL</sequence>
<name>A0A8X7CCS5_9ARAC</name>
<feature type="region of interest" description="Disordered" evidence="1">
    <location>
        <begin position="89"/>
        <end position="129"/>
    </location>
</feature>
<evidence type="ECO:0000256" key="1">
    <source>
        <dbReference type="SAM" id="MobiDB-lite"/>
    </source>
</evidence>
<evidence type="ECO:0000313" key="2">
    <source>
        <dbReference type="EMBL" id="GFY64578.1"/>
    </source>
</evidence>
<gene>
    <name evidence="2" type="ORF">TNIN_98521</name>
</gene>
<protein>
    <submittedName>
        <fullName evidence="2">Uncharacterized protein</fullName>
    </submittedName>
</protein>
<comment type="caution">
    <text evidence="2">The sequence shown here is derived from an EMBL/GenBank/DDBJ whole genome shotgun (WGS) entry which is preliminary data.</text>
</comment>